<evidence type="ECO:0000256" key="2">
    <source>
        <dbReference type="ARBA" id="ARBA00022630"/>
    </source>
</evidence>
<protein>
    <recommendedName>
        <fullName evidence="6">Photolyase/cryptochrome alpha/beta domain-containing protein</fullName>
    </recommendedName>
</protein>
<feature type="compositionally biased region" description="Basic and acidic residues" evidence="5">
    <location>
        <begin position="25"/>
        <end position="35"/>
    </location>
</feature>
<dbReference type="RefSeq" id="XP_033661163.1">
    <property type="nucleotide sequence ID" value="XM_033814383.1"/>
</dbReference>
<feature type="domain" description="Photolyase/cryptochrome alpha/beta" evidence="6">
    <location>
        <begin position="54"/>
        <end position="193"/>
    </location>
</feature>
<evidence type="ECO:0000313" key="8">
    <source>
        <dbReference type="Proteomes" id="UP000799537"/>
    </source>
</evidence>
<dbReference type="PROSITE" id="PS51645">
    <property type="entry name" value="PHR_CRY_ALPHA_BETA"/>
    <property type="match status" value="1"/>
</dbReference>
<name>A0A6A6BZQ0_ZASCE</name>
<dbReference type="GO" id="GO:0032922">
    <property type="term" value="P:circadian regulation of gene expression"/>
    <property type="evidence" value="ECO:0007669"/>
    <property type="project" value="TreeGrafter"/>
</dbReference>
<keyword evidence="8" id="KW-1185">Reference proteome</keyword>
<organism evidence="7 8">
    <name type="scientific">Zasmidium cellare ATCC 36951</name>
    <dbReference type="NCBI Taxonomy" id="1080233"/>
    <lineage>
        <taxon>Eukaryota</taxon>
        <taxon>Fungi</taxon>
        <taxon>Dikarya</taxon>
        <taxon>Ascomycota</taxon>
        <taxon>Pezizomycotina</taxon>
        <taxon>Dothideomycetes</taxon>
        <taxon>Dothideomycetidae</taxon>
        <taxon>Mycosphaerellales</taxon>
        <taxon>Mycosphaerellaceae</taxon>
        <taxon>Zasmidium</taxon>
    </lineage>
</organism>
<dbReference type="InterPro" id="IPR002081">
    <property type="entry name" value="Cryptochrome/DNA_photolyase_1"/>
</dbReference>
<feature type="binding site" evidence="4">
    <location>
        <begin position="352"/>
        <end position="359"/>
    </location>
    <ligand>
        <name>FAD</name>
        <dbReference type="ChEBI" id="CHEBI:57692"/>
    </ligand>
</feature>
<dbReference type="GO" id="GO:0003904">
    <property type="term" value="F:deoxyribodipyrimidine photo-lyase activity"/>
    <property type="evidence" value="ECO:0007669"/>
    <property type="project" value="TreeGrafter"/>
</dbReference>
<dbReference type="GO" id="GO:0005737">
    <property type="term" value="C:cytoplasm"/>
    <property type="evidence" value="ECO:0007669"/>
    <property type="project" value="TreeGrafter"/>
</dbReference>
<feature type="binding site" evidence="4">
    <location>
        <begin position="450"/>
        <end position="452"/>
    </location>
    <ligand>
        <name>FAD</name>
        <dbReference type="ChEBI" id="CHEBI:57692"/>
    </ligand>
</feature>
<dbReference type="PANTHER" id="PTHR11455:SF18">
    <property type="entry name" value="SI:CH1073-390K14.1"/>
    <property type="match status" value="1"/>
</dbReference>
<feature type="binding site" evidence="4">
    <location>
        <position position="297"/>
    </location>
    <ligand>
        <name>FAD</name>
        <dbReference type="ChEBI" id="CHEBI:57692"/>
    </ligand>
</feature>
<dbReference type="Gene3D" id="1.25.40.80">
    <property type="match status" value="1"/>
</dbReference>
<feature type="binding site" evidence="4">
    <location>
        <begin position="309"/>
        <end position="313"/>
    </location>
    <ligand>
        <name>FAD</name>
        <dbReference type="ChEBI" id="CHEBI:57692"/>
    </ligand>
</feature>
<gene>
    <name evidence="7" type="ORF">M409DRAFT_60175</name>
</gene>
<dbReference type="InterPro" id="IPR014729">
    <property type="entry name" value="Rossmann-like_a/b/a_fold"/>
</dbReference>
<dbReference type="SUPFAM" id="SSF52425">
    <property type="entry name" value="Cryptochrome/photolyase, N-terminal domain"/>
    <property type="match status" value="1"/>
</dbReference>
<dbReference type="GO" id="GO:0071949">
    <property type="term" value="F:FAD binding"/>
    <property type="evidence" value="ECO:0007669"/>
    <property type="project" value="TreeGrafter"/>
</dbReference>
<dbReference type="InterPro" id="IPR036155">
    <property type="entry name" value="Crypto/Photolyase_N_sf"/>
</dbReference>
<dbReference type="EMBL" id="ML993628">
    <property type="protein sequence ID" value="KAF2160274.1"/>
    <property type="molecule type" value="Genomic_DNA"/>
</dbReference>
<evidence type="ECO:0000256" key="5">
    <source>
        <dbReference type="SAM" id="MobiDB-lite"/>
    </source>
</evidence>
<feature type="binding site" evidence="4">
    <location>
        <position position="349"/>
    </location>
    <ligand>
        <name>FAD</name>
        <dbReference type="ChEBI" id="CHEBI:57692"/>
    </ligand>
</feature>
<proteinExistence type="inferred from homology"/>
<evidence type="ECO:0000259" key="6">
    <source>
        <dbReference type="PROSITE" id="PS51645"/>
    </source>
</evidence>
<dbReference type="GeneID" id="54567655"/>
<dbReference type="GO" id="GO:0003677">
    <property type="term" value="F:DNA binding"/>
    <property type="evidence" value="ECO:0007669"/>
    <property type="project" value="TreeGrafter"/>
</dbReference>
<dbReference type="GO" id="GO:0043153">
    <property type="term" value="P:entrainment of circadian clock by photoperiod"/>
    <property type="evidence" value="ECO:0007669"/>
    <property type="project" value="TreeGrafter"/>
</dbReference>
<evidence type="ECO:0000313" key="7">
    <source>
        <dbReference type="EMBL" id="KAF2160274.1"/>
    </source>
</evidence>
<feature type="region of interest" description="Disordered" evidence="5">
    <location>
        <begin position="1"/>
        <end position="35"/>
    </location>
</feature>
<keyword evidence="2 4" id="KW-0285">Flavoprotein</keyword>
<dbReference type="Pfam" id="PF03441">
    <property type="entry name" value="FAD_binding_7"/>
    <property type="match status" value="1"/>
</dbReference>
<dbReference type="AlphaFoldDB" id="A0A6A6BZQ0"/>
<sequence>MPPKKHARTASHDADPALSHPSTKRAKEIDADPPYHRLTSLLESTASSSKEPKNVLHWFRSKDIRMQDNRGLYAASRKALEGKGKGSLLGLYVHSPKDLEWHGASPARVDFMLESLRLLKEELESKNIPLAIVTAEERKDVVPTVLEFVRKWDVSHVFADMEYEVDELRRDISVAEKAKEAGWGFEVLHDQTVVQPGTLRTGNGGPHKVFTPYHKDWLGETREKSELLELVPEPEGNGEEARGEFKELFGGEIPSLPSSKTFASDEERSRLRKLWPAGHAAGLQRCEDFLQNKVSSYATHRSEPAKDNSSRLSPYFATGTLSVREALHAARKHNAGKHFHEGDKGIDSWVREIVFREFYRHTLVSLPHDSMNLPHNLKFDFVEWEEDEEGWRKWCEGRTGVPFVDAGMRQLNCEKWMHNRCRMNVSSYLSGNLLIDYRKGERYFAENLIDFDLSNNTQGWEPSYTIFNPVVQAEKCDKEGEFIRKWVPELAGLKGKEVFDPFHRLGREEFEELGYPEPHVDFRESSLRAKERYKRDLAEADP</sequence>
<evidence type="ECO:0000256" key="3">
    <source>
        <dbReference type="ARBA" id="ARBA00022827"/>
    </source>
</evidence>
<dbReference type="PRINTS" id="PR00147">
    <property type="entry name" value="DNAPHOTLYASE"/>
</dbReference>
<dbReference type="OrthoDB" id="435881at2759"/>
<dbReference type="GO" id="GO:0005634">
    <property type="term" value="C:nucleus"/>
    <property type="evidence" value="ECO:0007669"/>
    <property type="project" value="TreeGrafter"/>
</dbReference>
<comment type="cofactor">
    <cofactor evidence="4">
        <name>FAD</name>
        <dbReference type="ChEBI" id="CHEBI:57692"/>
    </cofactor>
    <text evidence="4">Binds 1 FAD per subunit.</text>
</comment>
<dbReference type="InterPro" id="IPR006050">
    <property type="entry name" value="DNA_photolyase_N"/>
</dbReference>
<accession>A0A6A6BZQ0</accession>
<dbReference type="Gene3D" id="1.10.579.10">
    <property type="entry name" value="DNA Cyclobutane Dipyrimidine Photolyase, subunit A, domain 3"/>
    <property type="match status" value="1"/>
</dbReference>
<comment type="similarity">
    <text evidence="1">Belongs to the DNA photolyase class-1 family.</text>
</comment>
<dbReference type="Gene3D" id="3.40.50.620">
    <property type="entry name" value="HUPs"/>
    <property type="match status" value="1"/>
</dbReference>
<reference evidence="7" key="1">
    <citation type="journal article" date="2020" name="Stud. Mycol.">
        <title>101 Dothideomycetes genomes: a test case for predicting lifestyles and emergence of pathogens.</title>
        <authorList>
            <person name="Haridas S."/>
            <person name="Albert R."/>
            <person name="Binder M."/>
            <person name="Bloem J."/>
            <person name="Labutti K."/>
            <person name="Salamov A."/>
            <person name="Andreopoulos B."/>
            <person name="Baker S."/>
            <person name="Barry K."/>
            <person name="Bills G."/>
            <person name="Bluhm B."/>
            <person name="Cannon C."/>
            <person name="Castanera R."/>
            <person name="Culley D."/>
            <person name="Daum C."/>
            <person name="Ezra D."/>
            <person name="Gonzalez J."/>
            <person name="Henrissat B."/>
            <person name="Kuo A."/>
            <person name="Liang C."/>
            <person name="Lipzen A."/>
            <person name="Lutzoni F."/>
            <person name="Magnuson J."/>
            <person name="Mondo S."/>
            <person name="Nolan M."/>
            <person name="Ohm R."/>
            <person name="Pangilinan J."/>
            <person name="Park H.-J."/>
            <person name="Ramirez L."/>
            <person name="Alfaro M."/>
            <person name="Sun H."/>
            <person name="Tritt A."/>
            <person name="Yoshinaga Y."/>
            <person name="Zwiers L.-H."/>
            <person name="Turgeon B."/>
            <person name="Goodwin S."/>
            <person name="Spatafora J."/>
            <person name="Crous P."/>
            <person name="Grigoriev I."/>
        </authorList>
    </citation>
    <scope>NUCLEOTIDE SEQUENCE</scope>
    <source>
        <strain evidence="7">ATCC 36951</strain>
    </source>
</reference>
<dbReference type="Proteomes" id="UP000799537">
    <property type="component" value="Unassembled WGS sequence"/>
</dbReference>
<dbReference type="InterPro" id="IPR005101">
    <property type="entry name" value="Cryptochr/Photolyase_FAD-bd"/>
</dbReference>
<dbReference type="PANTHER" id="PTHR11455">
    <property type="entry name" value="CRYPTOCHROME"/>
    <property type="match status" value="1"/>
</dbReference>
<dbReference type="InterPro" id="IPR036134">
    <property type="entry name" value="Crypto/Photolyase_FAD-like_sf"/>
</dbReference>
<evidence type="ECO:0000256" key="4">
    <source>
        <dbReference type="PIRSR" id="PIRSR602081-1"/>
    </source>
</evidence>
<dbReference type="Pfam" id="PF00875">
    <property type="entry name" value="DNA_photolyase"/>
    <property type="match status" value="1"/>
</dbReference>
<dbReference type="SUPFAM" id="SSF48173">
    <property type="entry name" value="Cryptochrome/photolyase FAD-binding domain"/>
    <property type="match status" value="1"/>
</dbReference>
<keyword evidence="3 4" id="KW-0274">FAD</keyword>
<evidence type="ECO:0000256" key="1">
    <source>
        <dbReference type="ARBA" id="ARBA00005862"/>
    </source>
</evidence>